<organism evidence="9 10">
    <name type="scientific">Ottowia testudinis</name>
    <dbReference type="NCBI Taxonomy" id="2816950"/>
    <lineage>
        <taxon>Bacteria</taxon>
        <taxon>Pseudomonadati</taxon>
        <taxon>Pseudomonadota</taxon>
        <taxon>Betaproteobacteria</taxon>
        <taxon>Burkholderiales</taxon>
        <taxon>Comamonadaceae</taxon>
        <taxon>Ottowia</taxon>
    </lineage>
</organism>
<dbReference type="RefSeq" id="WP_208010429.1">
    <property type="nucleotide sequence ID" value="NZ_CP071796.1"/>
</dbReference>
<dbReference type="Gene3D" id="3.40.50.1010">
    <property type="entry name" value="5'-nuclease"/>
    <property type="match status" value="1"/>
</dbReference>
<dbReference type="KEGG" id="otd:J1M35_06520"/>
<protein>
    <submittedName>
        <fullName evidence="9">PIN domain-containing protein</fullName>
    </submittedName>
</protein>
<evidence type="ECO:0000256" key="2">
    <source>
        <dbReference type="ARBA" id="ARBA00022649"/>
    </source>
</evidence>
<dbReference type="PANTHER" id="PTHR33653">
    <property type="entry name" value="RIBONUCLEASE VAPC2"/>
    <property type="match status" value="1"/>
</dbReference>
<dbReference type="GO" id="GO:0004518">
    <property type="term" value="F:nuclease activity"/>
    <property type="evidence" value="ECO:0007669"/>
    <property type="project" value="UniProtKB-KW"/>
</dbReference>
<evidence type="ECO:0000256" key="1">
    <source>
        <dbReference type="ARBA" id="ARBA00001946"/>
    </source>
</evidence>
<comment type="similarity">
    <text evidence="7">Belongs to the PINc/VapC protein family.</text>
</comment>
<proteinExistence type="inferred from homology"/>
<evidence type="ECO:0000256" key="6">
    <source>
        <dbReference type="ARBA" id="ARBA00022842"/>
    </source>
</evidence>
<dbReference type="InterPro" id="IPR050556">
    <property type="entry name" value="Type_II_TA_system_RNase"/>
</dbReference>
<keyword evidence="10" id="KW-1185">Reference proteome</keyword>
<dbReference type="AlphaFoldDB" id="A0A975H4M8"/>
<evidence type="ECO:0000256" key="7">
    <source>
        <dbReference type="ARBA" id="ARBA00038093"/>
    </source>
</evidence>
<dbReference type="InterPro" id="IPR029060">
    <property type="entry name" value="PIN-like_dom_sf"/>
</dbReference>
<comment type="cofactor">
    <cofactor evidence="1">
        <name>Mg(2+)</name>
        <dbReference type="ChEBI" id="CHEBI:18420"/>
    </cofactor>
</comment>
<keyword evidence="4" id="KW-0479">Metal-binding</keyword>
<dbReference type="SUPFAM" id="SSF88723">
    <property type="entry name" value="PIN domain-like"/>
    <property type="match status" value="1"/>
</dbReference>
<evidence type="ECO:0000256" key="5">
    <source>
        <dbReference type="ARBA" id="ARBA00022801"/>
    </source>
</evidence>
<evidence type="ECO:0000256" key="3">
    <source>
        <dbReference type="ARBA" id="ARBA00022722"/>
    </source>
</evidence>
<evidence type="ECO:0000256" key="4">
    <source>
        <dbReference type="ARBA" id="ARBA00022723"/>
    </source>
</evidence>
<keyword evidence="3" id="KW-0540">Nuclease</keyword>
<evidence type="ECO:0000313" key="9">
    <source>
        <dbReference type="EMBL" id="QTD46530.1"/>
    </source>
</evidence>
<reference evidence="9" key="1">
    <citation type="submission" date="2021-03" db="EMBL/GenBank/DDBJ databases">
        <title>Ottowia sp. 27C isolated from the cloaca of a Giant Asian pond turtle (Heosemys grandis).</title>
        <authorList>
            <person name="Spergser J."/>
            <person name="Busse H.-J."/>
        </authorList>
    </citation>
    <scope>NUCLEOTIDE SEQUENCE</scope>
    <source>
        <strain evidence="9">27C</strain>
    </source>
</reference>
<name>A0A975H4M8_9BURK</name>
<accession>A0A975H4M8</accession>
<sequence length="173" mass="19327">MFLLDTSVLSVLPNPQHPQHAKAVAFQAQHAGNEQSLFICVVSLAEMQFGLSLYEGRTPKPHPADLDVVRTRVQAAGRLSEPLEVTRHVAIEHGRLRAKWAWTVAPNKAQQGKVKSTPPERWSDDWPASTLQITENDIWIAAVALTHDLTLVSCDRDFDKLAEAEPQLRVLRL</sequence>
<feature type="domain" description="PIN" evidence="8">
    <location>
        <begin position="3"/>
        <end position="163"/>
    </location>
</feature>
<evidence type="ECO:0000313" key="10">
    <source>
        <dbReference type="Proteomes" id="UP000663903"/>
    </source>
</evidence>
<keyword evidence="2" id="KW-1277">Toxin-antitoxin system</keyword>
<dbReference type="GO" id="GO:0046872">
    <property type="term" value="F:metal ion binding"/>
    <property type="evidence" value="ECO:0007669"/>
    <property type="project" value="UniProtKB-KW"/>
</dbReference>
<dbReference type="InterPro" id="IPR002716">
    <property type="entry name" value="PIN_dom"/>
</dbReference>
<dbReference type="EMBL" id="CP071796">
    <property type="protein sequence ID" value="QTD46530.1"/>
    <property type="molecule type" value="Genomic_DNA"/>
</dbReference>
<dbReference type="Pfam" id="PF01850">
    <property type="entry name" value="PIN"/>
    <property type="match status" value="1"/>
</dbReference>
<dbReference type="PANTHER" id="PTHR33653:SF1">
    <property type="entry name" value="RIBONUCLEASE VAPC2"/>
    <property type="match status" value="1"/>
</dbReference>
<dbReference type="Proteomes" id="UP000663903">
    <property type="component" value="Chromosome"/>
</dbReference>
<evidence type="ECO:0000259" key="8">
    <source>
        <dbReference type="Pfam" id="PF01850"/>
    </source>
</evidence>
<keyword evidence="5" id="KW-0378">Hydrolase</keyword>
<dbReference type="GO" id="GO:0016787">
    <property type="term" value="F:hydrolase activity"/>
    <property type="evidence" value="ECO:0007669"/>
    <property type="project" value="UniProtKB-KW"/>
</dbReference>
<keyword evidence="6" id="KW-0460">Magnesium</keyword>
<gene>
    <name evidence="9" type="ORF">J1M35_06520</name>
</gene>